<feature type="transmembrane region" description="Helical" evidence="16">
    <location>
        <begin position="265"/>
        <end position="287"/>
    </location>
</feature>
<evidence type="ECO:0000313" key="19">
    <source>
        <dbReference type="EMBL" id="KAK9676219.1"/>
    </source>
</evidence>
<feature type="chain" id="PRO_5043945922" description="non-specific serine/threonine protein kinase" evidence="17">
    <location>
        <begin position="27"/>
        <end position="625"/>
    </location>
</feature>
<sequence length="625" mass="69924">MKKLICFPHMYSFTLTLFIKTSLFSAFPENHFGDCISTKCGDINISYPFHISSQQKPYCGYPGLDVNCTINNLPYLNISGLNYVIKNISYEEQIIQVVNPVFSESSGNKSQCLGSLPSLNITLNNGLYEFVTDQKQIFLFKNCPQSILRQMSGNLVICGAVAAYEDDAEVGVLRANCNGMVSVPYEGDNKNVSDVKAMLEEGFSLKWIASSRNCNGCRESGGQCGYDQSNDEFICFCSDQTHAYTCFPSPTAPTVMTNSRRSKSIIIASVSGSLALVILVVVALIIITKKGLLADKFPTLDIKSLKENQNVEAFLKSYGSLAPKRYRYTDIKKITKSFKEKLGEGGFGSVYKGKLEDGRFVAVKLLNKMKGNGEDFVNEVLSISRTNHVNVVTLLGFCLEGNRRALIYEYLVNGSLDKFIYDAQTRSSLKWETLFKIAVGIARGLDYLHRGCNTRILHFDIKPQNVLLDEEFCPKISDFGLAKLCSTKDSTISMLEARGTIGYIAPEVFYRNFGGVSHKSDVYSYGMMVLNMACERASASTELQRSSELYFTKWILNRLEQREEYASQPTLSEEEKEIQRKMILVSLWCIQTYPSSRPSMNKVLEMIEGPIESLSVPPRATTVYI</sequence>
<evidence type="ECO:0000313" key="20">
    <source>
        <dbReference type="Proteomes" id="UP001443914"/>
    </source>
</evidence>
<evidence type="ECO:0000256" key="2">
    <source>
        <dbReference type="ARBA" id="ARBA00012513"/>
    </source>
</evidence>
<dbReference type="GO" id="GO:0004674">
    <property type="term" value="F:protein serine/threonine kinase activity"/>
    <property type="evidence" value="ECO:0007669"/>
    <property type="project" value="UniProtKB-KW"/>
</dbReference>
<keyword evidence="9 15" id="KW-0067">ATP-binding</keyword>
<gene>
    <name evidence="19" type="ORF">RND81_11G062400</name>
</gene>
<accession>A0AAW1HK98</accession>
<evidence type="ECO:0000256" key="6">
    <source>
        <dbReference type="ARBA" id="ARBA00022729"/>
    </source>
</evidence>
<feature type="domain" description="Protein kinase" evidence="18">
    <location>
        <begin position="336"/>
        <end position="614"/>
    </location>
</feature>
<dbReference type="PROSITE" id="PS00108">
    <property type="entry name" value="PROTEIN_KINASE_ST"/>
    <property type="match status" value="1"/>
</dbReference>
<keyword evidence="4" id="KW-0808">Transferase</keyword>
<dbReference type="PROSITE" id="PS50011">
    <property type="entry name" value="PROTEIN_KINASE_DOM"/>
    <property type="match status" value="1"/>
</dbReference>
<dbReference type="InterPro" id="IPR008271">
    <property type="entry name" value="Ser/Thr_kinase_AS"/>
</dbReference>
<dbReference type="Gene3D" id="3.30.200.20">
    <property type="entry name" value="Phosphorylase Kinase, domain 1"/>
    <property type="match status" value="1"/>
</dbReference>
<dbReference type="GO" id="GO:0030247">
    <property type="term" value="F:polysaccharide binding"/>
    <property type="evidence" value="ECO:0007669"/>
    <property type="project" value="InterPro"/>
</dbReference>
<dbReference type="InterPro" id="IPR032872">
    <property type="entry name" value="WAK_assoc_C"/>
</dbReference>
<evidence type="ECO:0000256" key="12">
    <source>
        <dbReference type="ARBA" id="ARBA00023180"/>
    </source>
</evidence>
<dbReference type="SUPFAM" id="SSF56112">
    <property type="entry name" value="Protein kinase-like (PK-like)"/>
    <property type="match status" value="1"/>
</dbReference>
<organism evidence="19 20">
    <name type="scientific">Saponaria officinalis</name>
    <name type="common">Common soapwort</name>
    <name type="synonym">Lychnis saponaria</name>
    <dbReference type="NCBI Taxonomy" id="3572"/>
    <lineage>
        <taxon>Eukaryota</taxon>
        <taxon>Viridiplantae</taxon>
        <taxon>Streptophyta</taxon>
        <taxon>Embryophyta</taxon>
        <taxon>Tracheophyta</taxon>
        <taxon>Spermatophyta</taxon>
        <taxon>Magnoliopsida</taxon>
        <taxon>eudicotyledons</taxon>
        <taxon>Gunneridae</taxon>
        <taxon>Pentapetalae</taxon>
        <taxon>Caryophyllales</taxon>
        <taxon>Caryophyllaceae</taxon>
        <taxon>Caryophylleae</taxon>
        <taxon>Saponaria</taxon>
    </lineage>
</organism>
<feature type="binding site" evidence="15">
    <location>
        <position position="364"/>
    </location>
    <ligand>
        <name>ATP</name>
        <dbReference type="ChEBI" id="CHEBI:30616"/>
    </ligand>
</feature>
<dbReference type="FunFam" id="1.10.510.10:FF:000590">
    <property type="entry name" value="PR5-like receptor kinase"/>
    <property type="match status" value="1"/>
</dbReference>
<evidence type="ECO:0000259" key="18">
    <source>
        <dbReference type="PROSITE" id="PS50011"/>
    </source>
</evidence>
<dbReference type="InterPro" id="IPR011009">
    <property type="entry name" value="Kinase-like_dom_sf"/>
</dbReference>
<keyword evidence="12" id="KW-0325">Glycoprotein</keyword>
<evidence type="ECO:0000256" key="3">
    <source>
        <dbReference type="ARBA" id="ARBA00022527"/>
    </source>
</evidence>
<dbReference type="FunFam" id="3.30.200.20:FF:000178">
    <property type="entry name" value="serine/threonine-protein kinase PBS1-like"/>
    <property type="match status" value="1"/>
</dbReference>
<keyword evidence="10 16" id="KW-1133">Transmembrane helix</keyword>
<evidence type="ECO:0000256" key="15">
    <source>
        <dbReference type="PROSITE-ProRule" id="PRU10141"/>
    </source>
</evidence>
<evidence type="ECO:0000256" key="16">
    <source>
        <dbReference type="SAM" id="Phobius"/>
    </source>
</evidence>
<name>A0AAW1HK98_SAPOF</name>
<keyword evidence="11 16" id="KW-0472">Membrane</keyword>
<comment type="caution">
    <text evidence="19">The sequence shown here is derived from an EMBL/GenBank/DDBJ whole genome shotgun (WGS) entry which is preliminary data.</text>
</comment>
<dbReference type="InterPro" id="IPR000719">
    <property type="entry name" value="Prot_kinase_dom"/>
</dbReference>
<feature type="signal peptide" evidence="17">
    <location>
        <begin position="1"/>
        <end position="26"/>
    </location>
</feature>
<evidence type="ECO:0000256" key="5">
    <source>
        <dbReference type="ARBA" id="ARBA00022692"/>
    </source>
</evidence>
<dbReference type="AlphaFoldDB" id="A0AAW1HK98"/>
<comment type="catalytic activity">
    <reaction evidence="13">
        <text>L-threonyl-[protein] + ATP = O-phospho-L-threonyl-[protein] + ADP + H(+)</text>
        <dbReference type="Rhea" id="RHEA:46608"/>
        <dbReference type="Rhea" id="RHEA-COMP:11060"/>
        <dbReference type="Rhea" id="RHEA-COMP:11605"/>
        <dbReference type="ChEBI" id="CHEBI:15378"/>
        <dbReference type="ChEBI" id="CHEBI:30013"/>
        <dbReference type="ChEBI" id="CHEBI:30616"/>
        <dbReference type="ChEBI" id="CHEBI:61977"/>
        <dbReference type="ChEBI" id="CHEBI:456216"/>
        <dbReference type="EC" id="2.7.11.1"/>
    </reaction>
</comment>
<keyword evidence="7 15" id="KW-0547">Nucleotide-binding</keyword>
<dbReference type="EMBL" id="JBDFQZ010000011">
    <property type="protein sequence ID" value="KAK9676219.1"/>
    <property type="molecule type" value="Genomic_DNA"/>
</dbReference>
<evidence type="ECO:0000256" key="7">
    <source>
        <dbReference type="ARBA" id="ARBA00022741"/>
    </source>
</evidence>
<keyword evidence="20" id="KW-1185">Reference proteome</keyword>
<dbReference type="GO" id="GO:0016020">
    <property type="term" value="C:membrane"/>
    <property type="evidence" value="ECO:0007669"/>
    <property type="project" value="UniProtKB-SubCell"/>
</dbReference>
<dbReference type="Pfam" id="PF00069">
    <property type="entry name" value="Pkinase"/>
    <property type="match status" value="1"/>
</dbReference>
<dbReference type="EC" id="2.7.11.1" evidence="2"/>
<evidence type="ECO:0000256" key="1">
    <source>
        <dbReference type="ARBA" id="ARBA00004479"/>
    </source>
</evidence>
<proteinExistence type="predicted"/>
<comment type="catalytic activity">
    <reaction evidence="14">
        <text>L-seryl-[protein] + ATP = O-phospho-L-seryl-[protein] + ADP + H(+)</text>
        <dbReference type="Rhea" id="RHEA:17989"/>
        <dbReference type="Rhea" id="RHEA-COMP:9863"/>
        <dbReference type="Rhea" id="RHEA-COMP:11604"/>
        <dbReference type="ChEBI" id="CHEBI:15378"/>
        <dbReference type="ChEBI" id="CHEBI:29999"/>
        <dbReference type="ChEBI" id="CHEBI:30616"/>
        <dbReference type="ChEBI" id="CHEBI:83421"/>
        <dbReference type="ChEBI" id="CHEBI:456216"/>
        <dbReference type="EC" id="2.7.11.1"/>
    </reaction>
</comment>
<evidence type="ECO:0000256" key="13">
    <source>
        <dbReference type="ARBA" id="ARBA00047899"/>
    </source>
</evidence>
<evidence type="ECO:0000256" key="14">
    <source>
        <dbReference type="ARBA" id="ARBA00048679"/>
    </source>
</evidence>
<keyword evidence="6 17" id="KW-0732">Signal</keyword>
<dbReference type="PANTHER" id="PTHR27009">
    <property type="entry name" value="RUST RESISTANCE KINASE LR10-RELATED"/>
    <property type="match status" value="1"/>
</dbReference>
<reference evidence="19" key="1">
    <citation type="submission" date="2024-03" db="EMBL/GenBank/DDBJ databases">
        <title>WGS assembly of Saponaria officinalis var. Norfolk2.</title>
        <authorList>
            <person name="Jenkins J."/>
            <person name="Shu S."/>
            <person name="Grimwood J."/>
            <person name="Barry K."/>
            <person name="Goodstein D."/>
            <person name="Schmutz J."/>
            <person name="Leebens-Mack J."/>
            <person name="Osbourn A."/>
        </authorList>
    </citation>
    <scope>NUCLEOTIDE SEQUENCE [LARGE SCALE GENOMIC DNA]</scope>
    <source>
        <strain evidence="19">JIC</strain>
    </source>
</reference>
<keyword evidence="8" id="KW-0418">Kinase</keyword>
<dbReference type="PROSITE" id="PS00107">
    <property type="entry name" value="PROTEIN_KINASE_ATP"/>
    <property type="match status" value="1"/>
</dbReference>
<evidence type="ECO:0000256" key="8">
    <source>
        <dbReference type="ARBA" id="ARBA00022777"/>
    </source>
</evidence>
<dbReference type="GO" id="GO:0005524">
    <property type="term" value="F:ATP binding"/>
    <property type="evidence" value="ECO:0007669"/>
    <property type="project" value="UniProtKB-UniRule"/>
</dbReference>
<comment type="subcellular location">
    <subcellularLocation>
        <location evidence="1">Membrane</location>
        <topology evidence="1">Single-pass type I membrane protein</topology>
    </subcellularLocation>
</comment>
<evidence type="ECO:0000256" key="11">
    <source>
        <dbReference type="ARBA" id="ARBA00023136"/>
    </source>
</evidence>
<dbReference type="InterPro" id="IPR017441">
    <property type="entry name" value="Protein_kinase_ATP_BS"/>
</dbReference>
<keyword evidence="5 16" id="KW-0812">Transmembrane</keyword>
<dbReference type="Proteomes" id="UP001443914">
    <property type="component" value="Unassembled WGS sequence"/>
</dbReference>
<evidence type="ECO:0000256" key="4">
    <source>
        <dbReference type="ARBA" id="ARBA00022679"/>
    </source>
</evidence>
<dbReference type="Pfam" id="PF13947">
    <property type="entry name" value="GUB_WAK_bind"/>
    <property type="match status" value="1"/>
</dbReference>
<dbReference type="InterPro" id="IPR025287">
    <property type="entry name" value="WAK_GUB"/>
</dbReference>
<dbReference type="Gene3D" id="1.10.510.10">
    <property type="entry name" value="Transferase(Phosphotransferase) domain 1"/>
    <property type="match status" value="1"/>
</dbReference>
<keyword evidence="3" id="KW-0723">Serine/threonine-protein kinase</keyword>
<protein>
    <recommendedName>
        <fullName evidence="2">non-specific serine/threonine protein kinase</fullName>
        <ecNumber evidence="2">2.7.11.1</ecNumber>
    </recommendedName>
</protein>
<evidence type="ECO:0000256" key="9">
    <source>
        <dbReference type="ARBA" id="ARBA00022840"/>
    </source>
</evidence>
<evidence type="ECO:0000256" key="10">
    <source>
        <dbReference type="ARBA" id="ARBA00022989"/>
    </source>
</evidence>
<evidence type="ECO:0000256" key="17">
    <source>
        <dbReference type="SAM" id="SignalP"/>
    </source>
</evidence>
<dbReference type="InterPro" id="IPR045874">
    <property type="entry name" value="LRK10/LRL21-25-like"/>
</dbReference>
<dbReference type="SMART" id="SM00220">
    <property type="entry name" value="S_TKc"/>
    <property type="match status" value="1"/>
</dbReference>
<dbReference type="Pfam" id="PF14380">
    <property type="entry name" value="WAK_assoc"/>
    <property type="match status" value="1"/>
</dbReference>